<comment type="caution">
    <text evidence="1">The sequence shown here is derived from an EMBL/GenBank/DDBJ whole genome shotgun (WGS) entry which is preliminary data.</text>
</comment>
<evidence type="ECO:0000313" key="1">
    <source>
        <dbReference type="EMBL" id="KAJ2798943.1"/>
    </source>
</evidence>
<keyword evidence="2" id="KW-1185">Reference proteome</keyword>
<name>A0ACC1L0F7_9FUNG</name>
<dbReference type="EMBL" id="JANBUN010001251">
    <property type="protein sequence ID" value="KAJ2798943.1"/>
    <property type="molecule type" value="Genomic_DNA"/>
</dbReference>
<proteinExistence type="predicted"/>
<organism evidence="1 2">
    <name type="scientific">Coemansia helicoidea</name>
    <dbReference type="NCBI Taxonomy" id="1286919"/>
    <lineage>
        <taxon>Eukaryota</taxon>
        <taxon>Fungi</taxon>
        <taxon>Fungi incertae sedis</taxon>
        <taxon>Zoopagomycota</taxon>
        <taxon>Kickxellomycotina</taxon>
        <taxon>Kickxellomycetes</taxon>
        <taxon>Kickxellales</taxon>
        <taxon>Kickxellaceae</taxon>
        <taxon>Coemansia</taxon>
    </lineage>
</organism>
<sequence>MLKNNEYLHRGVLVGVFDPTHVGAGSGLNNIVKFMAHSGIGAVGFVTHPFQRAFGFTCQDVWGLINHYIDNIWRGYRSCDPSKREAFKKQLLRGCIRHFGGYRIGSAAHVCSPYAVMRFIEDLKLVSVPDAGGLFEETRYWADTGRLSIIRSITVDSIHHLQRYFGYLSVAFLQQRAAMRYDDAVQTQEQGQTDYLDDLVVGQINSQPQTQSPAEYDEATGKEIADICMYRPSVMVDDLDAGRGLQAATVMQTMYQAGCLVPVSNGRVAIPNTEAYDNLARLYQRIATQHSMGMRMDKHIETMGICNENVPKFANFLCQMLDRLNDVPENQPEVHYQRLLFISLIPAQTAGFTVTEETPSGNGRADILMAPTANPATDPHRQPACFLFELKSYDGPVTAKNDVRMGNSNRQQVAAYAWGRSLGAQTQVYQRYFRGIAAKIEHCKIVYDIGLTFWMNRFCMVVTKRVRSSDSEGADVWQACRFADDVTDPDLDLSRADLSAVTYDSLGDCLGSPSKAQVRIIYRCGRLIAISI</sequence>
<evidence type="ECO:0000313" key="2">
    <source>
        <dbReference type="Proteomes" id="UP001140087"/>
    </source>
</evidence>
<reference evidence="1" key="1">
    <citation type="submission" date="2022-07" db="EMBL/GenBank/DDBJ databases">
        <title>Phylogenomic reconstructions and comparative analyses of Kickxellomycotina fungi.</title>
        <authorList>
            <person name="Reynolds N.K."/>
            <person name="Stajich J.E."/>
            <person name="Barry K."/>
            <person name="Grigoriev I.V."/>
            <person name="Crous P."/>
            <person name="Smith M.E."/>
        </authorList>
    </citation>
    <scope>NUCLEOTIDE SEQUENCE</scope>
    <source>
        <strain evidence="1">BCRC 34780</strain>
    </source>
</reference>
<dbReference type="Proteomes" id="UP001140087">
    <property type="component" value="Unassembled WGS sequence"/>
</dbReference>
<accession>A0ACC1L0F7</accession>
<protein>
    <submittedName>
        <fullName evidence="1">Uncharacterized protein</fullName>
    </submittedName>
</protein>
<gene>
    <name evidence="1" type="ORF">H4R21_003727</name>
</gene>